<organism evidence="1 2">
    <name type="scientific">Araneus ventricosus</name>
    <name type="common">Orbweaver spider</name>
    <name type="synonym">Epeira ventricosa</name>
    <dbReference type="NCBI Taxonomy" id="182803"/>
    <lineage>
        <taxon>Eukaryota</taxon>
        <taxon>Metazoa</taxon>
        <taxon>Ecdysozoa</taxon>
        <taxon>Arthropoda</taxon>
        <taxon>Chelicerata</taxon>
        <taxon>Arachnida</taxon>
        <taxon>Araneae</taxon>
        <taxon>Araneomorphae</taxon>
        <taxon>Entelegynae</taxon>
        <taxon>Araneoidea</taxon>
        <taxon>Araneidae</taxon>
        <taxon>Araneus</taxon>
    </lineage>
</organism>
<dbReference type="Gene3D" id="3.30.420.10">
    <property type="entry name" value="Ribonuclease H-like superfamily/Ribonuclease H"/>
    <property type="match status" value="1"/>
</dbReference>
<dbReference type="EMBL" id="BGPR01002308">
    <property type="protein sequence ID" value="GBM71367.1"/>
    <property type="molecule type" value="Genomic_DNA"/>
</dbReference>
<dbReference type="InterPro" id="IPR052709">
    <property type="entry name" value="Transposase-MT_Hybrid"/>
</dbReference>
<sequence>MIVAGGLLHNNVSPHATLCTQQLLQWFCWEVFDHSSYSPDLVSSDCPVFQRLKRPLAGHRFSSYSAIQTDSVTGWFRSLAADFFETFYRFWSHGITLASIPVVPVLRGS</sequence>
<dbReference type="PANTHER" id="PTHR46060">
    <property type="entry name" value="MARINER MOS1 TRANSPOSASE-LIKE PROTEIN"/>
    <property type="match status" value="1"/>
</dbReference>
<dbReference type="Proteomes" id="UP000499080">
    <property type="component" value="Unassembled WGS sequence"/>
</dbReference>
<keyword evidence="2" id="KW-1185">Reference proteome</keyword>
<name>A0A4Y2I0R5_ARAVE</name>
<accession>A0A4Y2I0R5</accession>
<evidence type="ECO:0000313" key="1">
    <source>
        <dbReference type="EMBL" id="GBM71367.1"/>
    </source>
</evidence>
<dbReference type="GO" id="GO:0003676">
    <property type="term" value="F:nucleic acid binding"/>
    <property type="evidence" value="ECO:0007669"/>
    <property type="project" value="InterPro"/>
</dbReference>
<comment type="caution">
    <text evidence="1">The sequence shown here is derived from an EMBL/GenBank/DDBJ whole genome shotgun (WGS) entry which is preliminary data.</text>
</comment>
<dbReference type="PANTHER" id="PTHR46060:SF3">
    <property type="entry name" value="PROTEIN GVQW3"/>
    <property type="match status" value="1"/>
</dbReference>
<proteinExistence type="predicted"/>
<dbReference type="InterPro" id="IPR036397">
    <property type="entry name" value="RNaseH_sf"/>
</dbReference>
<gene>
    <name evidence="1" type="ORF">AVEN_4669_1</name>
</gene>
<dbReference type="AlphaFoldDB" id="A0A4Y2I0R5"/>
<protein>
    <submittedName>
        <fullName evidence="1">Uncharacterized protein</fullName>
    </submittedName>
</protein>
<dbReference type="OrthoDB" id="6753549at2759"/>
<evidence type="ECO:0000313" key="2">
    <source>
        <dbReference type="Proteomes" id="UP000499080"/>
    </source>
</evidence>
<reference evidence="1 2" key="1">
    <citation type="journal article" date="2019" name="Sci. Rep.">
        <title>Orb-weaving spider Araneus ventricosus genome elucidates the spidroin gene catalogue.</title>
        <authorList>
            <person name="Kono N."/>
            <person name="Nakamura H."/>
            <person name="Ohtoshi R."/>
            <person name="Moran D.A.P."/>
            <person name="Shinohara A."/>
            <person name="Yoshida Y."/>
            <person name="Fujiwara M."/>
            <person name="Mori M."/>
            <person name="Tomita M."/>
            <person name="Arakawa K."/>
        </authorList>
    </citation>
    <scope>NUCLEOTIDE SEQUENCE [LARGE SCALE GENOMIC DNA]</scope>
</reference>